<dbReference type="InterPro" id="IPR000832">
    <property type="entry name" value="GPCR_2_secretin-like"/>
</dbReference>
<evidence type="ECO:0008006" key="9">
    <source>
        <dbReference type="Google" id="ProtNLM"/>
    </source>
</evidence>
<evidence type="ECO:0000256" key="3">
    <source>
        <dbReference type="ARBA" id="ARBA00022989"/>
    </source>
</evidence>
<evidence type="ECO:0000256" key="5">
    <source>
        <dbReference type="SAM" id="MobiDB-lite"/>
    </source>
</evidence>
<feature type="transmembrane region" description="Helical" evidence="6">
    <location>
        <begin position="109"/>
        <end position="126"/>
    </location>
</feature>
<feature type="region of interest" description="Disordered" evidence="5">
    <location>
        <begin position="247"/>
        <end position="271"/>
    </location>
</feature>
<keyword evidence="8" id="KW-1185">Reference proteome</keyword>
<dbReference type="PANTHER" id="PTHR45620:SF37">
    <property type="entry name" value="G_PROTEIN_RECEP_F2_4 DOMAIN-CONTAINING PROTEIN"/>
    <property type="match status" value="1"/>
</dbReference>
<dbReference type="GO" id="GO:0008528">
    <property type="term" value="F:G protein-coupled peptide receptor activity"/>
    <property type="evidence" value="ECO:0007669"/>
    <property type="project" value="TreeGrafter"/>
</dbReference>
<feature type="transmembrane region" description="Helical" evidence="6">
    <location>
        <begin position="79"/>
        <end position="97"/>
    </location>
</feature>
<dbReference type="InterPro" id="IPR050332">
    <property type="entry name" value="GPCR_2"/>
</dbReference>
<dbReference type="OrthoDB" id="5967113at2759"/>
<keyword evidence="3 6" id="KW-1133">Transmembrane helix</keyword>
<proteinExistence type="predicted"/>
<dbReference type="Proteomes" id="UP000230423">
    <property type="component" value="Unassembled WGS sequence"/>
</dbReference>
<evidence type="ECO:0000313" key="8">
    <source>
        <dbReference type="Proteomes" id="UP000230423"/>
    </source>
</evidence>
<sequence length="271" mass="30432">MVALPHPRNGMVCGKPERAHIPRITDKCPDLLRDLVISVSLTLSIVSVALLVAAILLFSIFDSIQCRRLSIHKNLATAFVFRFAVLAIWTIVQSTNLFNDCSTFNPQPLWSWEWICKTILWFVIYFQKLRTENSAESKKIWRTIKATLLLVPLLGVSNIPLFYEPAEPSAVYMLGSAILQHSQTALAKSSLFHAAKKLKADYRPCSHHSYALIKILSKELLNQAKGKIVNLERRLGHLANIPYRGAHVQPSPSSASDTHQLDPLMLPENSD</sequence>
<organism evidence="7 8">
    <name type="scientific">Teladorsagia circumcincta</name>
    <name type="common">Brown stomach worm</name>
    <name type="synonym">Ostertagia circumcincta</name>
    <dbReference type="NCBI Taxonomy" id="45464"/>
    <lineage>
        <taxon>Eukaryota</taxon>
        <taxon>Metazoa</taxon>
        <taxon>Ecdysozoa</taxon>
        <taxon>Nematoda</taxon>
        <taxon>Chromadorea</taxon>
        <taxon>Rhabditida</taxon>
        <taxon>Rhabditina</taxon>
        <taxon>Rhabditomorpha</taxon>
        <taxon>Strongyloidea</taxon>
        <taxon>Trichostrongylidae</taxon>
        <taxon>Teladorsagia</taxon>
    </lineage>
</organism>
<feature type="transmembrane region" description="Helical" evidence="6">
    <location>
        <begin position="146"/>
        <end position="163"/>
    </location>
</feature>
<dbReference type="Pfam" id="PF00002">
    <property type="entry name" value="7tm_2"/>
    <property type="match status" value="1"/>
</dbReference>
<name>A0A2G9V6A7_TELCI</name>
<comment type="subcellular location">
    <subcellularLocation>
        <location evidence="1">Membrane</location>
        <topology evidence="1">Multi-pass membrane protein</topology>
    </subcellularLocation>
</comment>
<evidence type="ECO:0000256" key="4">
    <source>
        <dbReference type="ARBA" id="ARBA00023136"/>
    </source>
</evidence>
<evidence type="ECO:0000256" key="2">
    <source>
        <dbReference type="ARBA" id="ARBA00022692"/>
    </source>
</evidence>
<keyword evidence="4 6" id="KW-0472">Membrane</keyword>
<dbReference type="PANTHER" id="PTHR45620">
    <property type="entry name" value="PDF RECEPTOR-LIKE PROTEIN-RELATED"/>
    <property type="match status" value="1"/>
</dbReference>
<evidence type="ECO:0000313" key="7">
    <source>
        <dbReference type="EMBL" id="PIO77260.1"/>
    </source>
</evidence>
<dbReference type="GO" id="GO:0007188">
    <property type="term" value="P:adenylate cyclase-modulating G protein-coupled receptor signaling pathway"/>
    <property type="evidence" value="ECO:0007669"/>
    <property type="project" value="TreeGrafter"/>
</dbReference>
<dbReference type="Gene3D" id="1.20.1070.10">
    <property type="entry name" value="Rhodopsin 7-helix transmembrane proteins"/>
    <property type="match status" value="1"/>
</dbReference>
<dbReference type="AlphaFoldDB" id="A0A2G9V6A7"/>
<feature type="transmembrane region" description="Helical" evidence="6">
    <location>
        <begin position="35"/>
        <end position="58"/>
    </location>
</feature>
<accession>A0A2G9V6A7</accession>
<reference evidence="7 8" key="1">
    <citation type="submission" date="2015-09" db="EMBL/GenBank/DDBJ databases">
        <title>Draft genome of the parasitic nematode Teladorsagia circumcincta isolate WARC Sus (inbred).</title>
        <authorList>
            <person name="Mitreva M."/>
        </authorList>
    </citation>
    <scope>NUCLEOTIDE SEQUENCE [LARGE SCALE GENOMIC DNA]</scope>
    <source>
        <strain evidence="7 8">S</strain>
    </source>
</reference>
<dbReference type="EMBL" id="KZ345005">
    <property type="protein sequence ID" value="PIO77260.1"/>
    <property type="molecule type" value="Genomic_DNA"/>
</dbReference>
<evidence type="ECO:0000256" key="1">
    <source>
        <dbReference type="ARBA" id="ARBA00004141"/>
    </source>
</evidence>
<keyword evidence="2 6" id="KW-0812">Transmembrane</keyword>
<gene>
    <name evidence="7" type="ORF">TELCIR_00626</name>
</gene>
<protein>
    <recommendedName>
        <fullName evidence="9">G-protein coupled receptors family 2 profile 2 domain-containing protein</fullName>
    </recommendedName>
</protein>
<dbReference type="GO" id="GO:0005886">
    <property type="term" value="C:plasma membrane"/>
    <property type="evidence" value="ECO:0007669"/>
    <property type="project" value="TreeGrafter"/>
</dbReference>
<evidence type="ECO:0000256" key="6">
    <source>
        <dbReference type="SAM" id="Phobius"/>
    </source>
</evidence>